<dbReference type="EMBL" id="SRLS01000015">
    <property type="protein sequence ID" value="TGE16363.1"/>
    <property type="molecule type" value="Genomic_DNA"/>
</dbReference>
<proteinExistence type="predicted"/>
<reference evidence="1 2" key="1">
    <citation type="submission" date="2019-04" db="EMBL/GenBank/DDBJ databases">
        <title>Genomic characterization of Staphylococcus petrasii strains.</title>
        <authorList>
            <person name="Vrbovska V."/>
            <person name="Kovarovic V."/>
            <person name="Maslanova I."/>
            <person name="Indrakova A."/>
            <person name="Petras P."/>
            <person name="Sedo O."/>
            <person name="Svec P."/>
            <person name="Fisarova L."/>
            <person name="Sedlacek I."/>
            <person name="Doskar J."/>
            <person name="Pantucek R."/>
        </authorList>
    </citation>
    <scope>NUCLEOTIDE SEQUENCE [LARGE SCALE GENOMIC DNA]</scope>
    <source>
        <strain evidence="1 2">P5404</strain>
    </source>
</reference>
<accession>A0ABY2KX33</accession>
<evidence type="ECO:0000313" key="1">
    <source>
        <dbReference type="EMBL" id="TGE16363.1"/>
    </source>
</evidence>
<comment type="caution">
    <text evidence="1">The sequence shown here is derived from an EMBL/GenBank/DDBJ whole genome shotgun (WGS) entry which is preliminary data.</text>
</comment>
<dbReference type="Proteomes" id="UP000297598">
    <property type="component" value="Unassembled WGS sequence"/>
</dbReference>
<evidence type="ECO:0000313" key="2">
    <source>
        <dbReference type="Proteomes" id="UP000297598"/>
    </source>
</evidence>
<protein>
    <submittedName>
        <fullName evidence="1">Uncharacterized protein</fullName>
    </submittedName>
</protein>
<sequence>MRKMKEERRQEYESYLLKNLIVDQDEFLEQYNPWQTERANNLINKFLKITSSIDSKQSKDNKITYNENDFSWLEIEEDYENAYLSKKPKMTFYKNIHFGIPNHFHGDISKATIFQCLANPNIALEDKKNSPKDLGEFYEKFKSEHVEDVSSDLSNFKDSNSIKNHLFDLNNSILSKEFNNLIKKDKDERINLINSQNNLANGHYYLARYYYPMLIKKAPKTNTFNQFRKAYLNSEKLNTLQDVKEKIDRIKLCNLEVFPFRSQNPQLYSKSEATPLIGKELISYNNKTTLFSPRIILRRIALSIKHNEENKYKNNFEPDIPIFIFRRYEYVWKDLIRRTLKESYDIQNEELIDEILIYLEDNYFYYLKDKYTKSRSGGALLINNINYKAKNIPLRKEKRALEEQQEFDEHYLKLKKDHKTLIFEEDND</sequence>
<gene>
    <name evidence="1" type="ORF">BJR09_09580</name>
</gene>
<name>A0ABY2KX33_9STAP</name>
<keyword evidence="2" id="KW-1185">Reference proteome</keyword>
<organism evidence="1 2">
    <name type="scientific">Staphylococcus petrasii</name>
    <dbReference type="NCBI Taxonomy" id="1276936"/>
    <lineage>
        <taxon>Bacteria</taxon>
        <taxon>Bacillati</taxon>
        <taxon>Bacillota</taxon>
        <taxon>Bacilli</taxon>
        <taxon>Bacillales</taxon>
        <taxon>Staphylococcaceae</taxon>
        <taxon>Staphylococcus</taxon>
    </lineage>
</organism>